<dbReference type="AlphaFoldDB" id="A0A1A9KEK7"/>
<dbReference type="PANTHER" id="PTHR33420">
    <property type="entry name" value="FIMBRIAL SUBUNIT ELFA-RELATED"/>
    <property type="match status" value="1"/>
</dbReference>
<dbReference type="InterPro" id="IPR050263">
    <property type="entry name" value="Bact_Fimbrial_Adh_Pro"/>
</dbReference>
<evidence type="ECO:0000256" key="2">
    <source>
        <dbReference type="ARBA" id="ARBA00006671"/>
    </source>
</evidence>
<name>A0A1A9KEK7_9PSED</name>
<dbReference type="SUPFAM" id="SSF49401">
    <property type="entry name" value="Bacterial adhesins"/>
    <property type="match status" value="1"/>
</dbReference>
<comment type="similarity">
    <text evidence="2">Belongs to the fimbrial protein family.</text>
</comment>
<dbReference type="EMBL" id="CP015878">
    <property type="protein sequence ID" value="ANI15929.1"/>
    <property type="molecule type" value="Genomic_DNA"/>
</dbReference>
<protein>
    <submittedName>
        <fullName evidence="5">Uncharacterized protein</fullName>
    </submittedName>
</protein>
<evidence type="ECO:0000256" key="4">
    <source>
        <dbReference type="ARBA" id="ARBA00023263"/>
    </source>
</evidence>
<keyword evidence="3" id="KW-0732">Signal</keyword>
<dbReference type="InterPro" id="IPR000259">
    <property type="entry name" value="Adhesion_dom_fimbrial"/>
</dbReference>
<reference evidence="5 6" key="1">
    <citation type="submission" date="2016-05" db="EMBL/GenBank/DDBJ databases">
        <title>Genome Sequence of Pseudomonas citronellolis Strain SJTE-3, an Estrogens and Persistent Organic Pollutants degradation strain.</title>
        <authorList>
            <person name="Liang R."/>
        </authorList>
    </citation>
    <scope>NUCLEOTIDE SEQUENCE [LARGE SCALE GENOMIC DNA]</scope>
    <source>
        <strain evidence="5 6">SJTE-3</strain>
    </source>
</reference>
<accession>A0A1A9KEK7</accession>
<dbReference type="RefSeq" id="WP_058071910.1">
    <property type="nucleotide sequence ID" value="NZ_CP015878.1"/>
</dbReference>
<dbReference type="Proteomes" id="UP000077748">
    <property type="component" value="Chromosome"/>
</dbReference>
<organism evidence="5 6">
    <name type="scientific">Pseudomonas citronellolis</name>
    <dbReference type="NCBI Taxonomy" id="53408"/>
    <lineage>
        <taxon>Bacteria</taxon>
        <taxon>Pseudomonadati</taxon>
        <taxon>Pseudomonadota</taxon>
        <taxon>Gammaproteobacteria</taxon>
        <taxon>Pseudomonadales</taxon>
        <taxon>Pseudomonadaceae</taxon>
        <taxon>Pseudomonas</taxon>
    </lineage>
</organism>
<evidence type="ECO:0000256" key="1">
    <source>
        <dbReference type="ARBA" id="ARBA00004561"/>
    </source>
</evidence>
<comment type="subcellular location">
    <subcellularLocation>
        <location evidence="1">Fimbrium</location>
    </subcellularLocation>
</comment>
<proteinExistence type="inferred from homology"/>
<keyword evidence="4" id="KW-0281">Fimbrium</keyword>
<evidence type="ECO:0000313" key="5">
    <source>
        <dbReference type="EMBL" id="ANI15929.1"/>
    </source>
</evidence>
<dbReference type="GO" id="GO:0009289">
    <property type="term" value="C:pilus"/>
    <property type="evidence" value="ECO:0007669"/>
    <property type="project" value="UniProtKB-SubCell"/>
</dbReference>
<dbReference type="PANTHER" id="PTHR33420:SF3">
    <property type="entry name" value="FIMBRIAL SUBUNIT ELFA"/>
    <property type="match status" value="1"/>
</dbReference>
<dbReference type="Pfam" id="PF00419">
    <property type="entry name" value="Fimbrial"/>
    <property type="match status" value="1"/>
</dbReference>
<dbReference type="Gene3D" id="2.60.40.1090">
    <property type="entry name" value="Fimbrial-type adhesion domain"/>
    <property type="match status" value="1"/>
</dbReference>
<dbReference type="InterPro" id="IPR008966">
    <property type="entry name" value="Adhesion_dom_sf"/>
</dbReference>
<sequence>MKTIAFAFALSTTLLASNAQAAAGSVGFDGYITPSTCAVAVNGQGEHGAVTLKPVGWEKLQNAGDFAGDTPFTITLTGCGESGAPAWVRPKFASTGVNPATGNLRNQSGDGNSDIEIQLRNGTYATIDLMTNENNSPQIADSVMTFDYHAHYYRAGTTGTVSGRVTAKLEFSVEYI</sequence>
<gene>
    <name evidence="5" type="ORF">A9C11_18995</name>
</gene>
<dbReference type="GO" id="GO:0043709">
    <property type="term" value="P:cell adhesion involved in single-species biofilm formation"/>
    <property type="evidence" value="ECO:0007669"/>
    <property type="project" value="TreeGrafter"/>
</dbReference>
<dbReference type="InterPro" id="IPR036937">
    <property type="entry name" value="Adhesion_dom_fimbrial_sf"/>
</dbReference>
<evidence type="ECO:0000256" key="3">
    <source>
        <dbReference type="ARBA" id="ARBA00022729"/>
    </source>
</evidence>
<evidence type="ECO:0000313" key="6">
    <source>
        <dbReference type="Proteomes" id="UP000077748"/>
    </source>
</evidence>